<sequence>MKVLFIVQGEGRGHLTQAVSLRQILHSAGHEVAAVLVGQARGREIPAFFLEQIQAPVHPFLSPNLLYNGNKGSICVGRTIRTHLMRASAYMASLREIHEQVEAIQPDLIVNFYEVLGGLYKFVYRPEVPMVCVAHQYLLLHPQFPFPKNSWLARQIVNFNTRLTALGATQKLALSFRCFARETEYGLTMVPPLLRREMKKSEPTDEGFALVYMTHPSLSRQIVAWHEQHPELCLHCFWDNSDAPEEQRIDDTLTFHRLNGPKYLRMMASCKALVTTAGFESVCEAMYLGKPVLMVPVPKHFEQACNAIDGVLSGAGASSRTFDLSVLTDFLPYFQSPKVEFQAWCQESDRLFVKHLEAVARVKNKETFAPGLGELLPQTAF</sequence>
<reference evidence="1 2" key="1">
    <citation type="submission" date="2019-10" db="EMBL/GenBank/DDBJ databases">
        <title>Draft Genome Sequence of Cytophagaceae sp. SJW1-29.</title>
        <authorList>
            <person name="Choi A."/>
        </authorList>
    </citation>
    <scope>NUCLEOTIDE SEQUENCE [LARGE SCALE GENOMIC DNA]</scope>
    <source>
        <strain evidence="1 2">SJW1-29</strain>
    </source>
</reference>
<dbReference type="EMBL" id="WHLY01000002">
    <property type="protein sequence ID" value="MPR34320.1"/>
    <property type="molecule type" value="Genomic_DNA"/>
</dbReference>
<name>A0A7C9BF90_9BACT</name>
<dbReference type="SUPFAM" id="SSF53756">
    <property type="entry name" value="UDP-Glycosyltransferase/glycogen phosphorylase"/>
    <property type="match status" value="1"/>
</dbReference>
<evidence type="ECO:0000313" key="1">
    <source>
        <dbReference type="EMBL" id="MPR34320.1"/>
    </source>
</evidence>
<evidence type="ECO:0000313" key="2">
    <source>
        <dbReference type="Proteomes" id="UP000479293"/>
    </source>
</evidence>
<keyword evidence="2" id="KW-1185">Reference proteome</keyword>
<gene>
    <name evidence="1" type="ORF">GBK04_13375</name>
</gene>
<comment type="caution">
    <text evidence="1">The sequence shown here is derived from an EMBL/GenBank/DDBJ whole genome shotgun (WGS) entry which is preliminary data.</text>
</comment>
<dbReference type="PANTHER" id="PTHR21015:SF22">
    <property type="entry name" value="GLYCOSYLTRANSFERASE"/>
    <property type="match status" value="1"/>
</dbReference>
<protein>
    <submittedName>
        <fullName evidence="1">Glycosyl transferase</fullName>
    </submittedName>
</protein>
<dbReference type="Proteomes" id="UP000479293">
    <property type="component" value="Unassembled WGS sequence"/>
</dbReference>
<dbReference type="RefSeq" id="WP_152760431.1">
    <property type="nucleotide sequence ID" value="NZ_WHLY01000002.1"/>
</dbReference>
<keyword evidence="1" id="KW-0808">Transferase</keyword>
<accession>A0A7C9BF90</accession>
<proteinExistence type="predicted"/>
<dbReference type="Pfam" id="PF13528">
    <property type="entry name" value="Glyco_trans_1_3"/>
    <property type="match status" value="1"/>
</dbReference>
<dbReference type="GO" id="GO:0016757">
    <property type="term" value="F:glycosyltransferase activity"/>
    <property type="evidence" value="ECO:0007669"/>
    <property type="project" value="TreeGrafter"/>
</dbReference>
<organism evidence="1 2">
    <name type="scientific">Salmonirosea aquatica</name>
    <dbReference type="NCBI Taxonomy" id="2654236"/>
    <lineage>
        <taxon>Bacteria</taxon>
        <taxon>Pseudomonadati</taxon>
        <taxon>Bacteroidota</taxon>
        <taxon>Cytophagia</taxon>
        <taxon>Cytophagales</taxon>
        <taxon>Spirosomataceae</taxon>
        <taxon>Salmonirosea</taxon>
    </lineage>
</organism>
<dbReference type="Gene3D" id="3.40.50.2000">
    <property type="entry name" value="Glycogen Phosphorylase B"/>
    <property type="match status" value="2"/>
</dbReference>
<dbReference type="AlphaFoldDB" id="A0A7C9BF90"/>
<dbReference type="PANTHER" id="PTHR21015">
    <property type="entry name" value="UDP-N-ACETYLGLUCOSAMINE--N-ACETYLMURAMYL-(PENTAPEPTIDE) PYROPHOSPHORYL-UNDECAPRENOL N-ACETYLGLUCOSAMINE TRANSFERASE 1"/>
    <property type="match status" value="1"/>
</dbReference>